<evidence type="ECO:0000256" key="1">
    <source>
        <dbReference type="SAM" id="MobiDB-lite"/>
    </source>
</evidence>
<dbReference type="EMBL" id="PDLN01000023">
    <property type="protein sequence ID" value="RDW57241.1"/>
    <property type="molecule type" value="Genomic_DNA"/>
</dbReference>
<evidence type="ECO:0000313" key="3">
    <source>
        <dbReference type="Proteomes" id="UP000256328"/>
    </source>
</evidence>
<evidence type="ECO:0000313" key="2">
    <source>
        <dbReference type="EMBL" id="RDW57241.1"/>
    </source>
</evidence>
<feature type="region of interest" description="Disordered" evidence="1">
    <location>
        <begin position="126"/>
        <end position="157"/>
    </location>
</feature>
<keyword evidence="3" id="KW-1185">Reference proteome</keyword>
<accession>A0A3D8Q601</accession>
<feature type="region of interest" description="Disordered" evidence="1">
    <location>
        <begin position="1"/>
        <end position="24"/>
    </location>
</feature>
<comment type="caution">
    <text evidence="2">The sequence shown here is derived from an EMBL/GenBank/DDBJ whole genome shotgun (WGS) entry which is preliminary data.</text>
</comment>
<reference evidence="2 3" key="1">
    <citation type="journal article" date="2018" name="IMA Fungus">
        <title>IMA Genome-F 9: Draft genome sequence of Annulohypoxylon stygium, Aspergillus mulundensis, Berkeleyomyces basicola (syn. Thielaviopsis basicola), Ceratocystis smalleyi, two Cercospora beticola strains, Coleophoma cylindrospora, Fusarium fracticaudum, Phialophora cf. hyalina, and Morchella septimelata.</title>
        <authorList>
            <person name="Wingfield B.D."/>
            <person name="Bills G.F."/>
            <person name="Dong Y."/>
            <person name="Huang W."/>
            <person name="Nel W.J."/>
            <person name="Swalarsk-Parry B.S."/>
            <person name="Vaghefi N."/>
            <person name="Wilken P.M."/>
            <person name="An Z."/>
            <person name="de Beer Z.W."/>
            <person name="De Vos L."/>
            <person name="Chen L."/>
            <person name="Duong T.A."/>
            <person name="Gao Y."/>
            <person name="Hammerbacher A."/>
            <person name="Kikkert J.R."/>
            <person name="Li Y."/>
            <person name="Li H."/>
            <person name="Li K."/>
            <person name="Li Q."/>
            <person name="Liu X."/>
            <person name="Ma X."/>
            <person name="Naidoo K."/>
            <person name="Pethybridge S.J."/>
            <person name="Sun J."/>
            <person name="Steenkamp E.T."/>
            <person name="van der Nest M.A."/>
            <person name="van Wyk S."/>
            <person name="Wingfield M.J."/>
            <person name="Xiong C."/>
            <person name="Yue Q."/>
            <person name="Zhang X."/>
        </authorList>
    </citation>
    <scope>NUCLEOTIDE SEQUENCE [LARGE SCALE GENOMIC DNA]</scope>
    <source>
        <strain evidence="2 3">BP5796</strain>
    </source>
</reference>
<dbReference type="Proteomes" id="UP000256328">
    <property type="component" value="Unassembled WGS sequence"/>
</dbReference>
<name>A0A3D8Q601_9HELO</name>
<gene>
    <name evidence="2" type="ORF">BP5796_12691</name>
</gene>
<organism evidence="2 3">
    <name type="scientific">Coleophoma crateriformis</name>
    <dbReference type="NCBI Taxonomy" id="565419"/>
    <lineage>
        <taxon>Eukaryota</taxon>
        <taxon>Fungi</taxon>
        <taxon>Dikarya</taxon>
        <taxon>Ascomycota</taxon>
        <taxon>Pezizomycotina</taxon>
        <taxon>Leotiomycetes</taxon>
        <taxon>Helotiales</taxon>
        <taxon>Dermateaceae</taxon>
        <taxon>Coleophoma</taxon>
    </lineage>
</organism>
<protein>
    <submittedName>
        <fullName evidence="2">Uncharacterized protein</fullName>
    </submittedName>
</protein>
<dbReference type="AlphaFoldDB" id="A0A3D8Q601"/>
<proteinExistence type="predicted"/>
<sequence>MAANISATRTSSQNGQLASSRESVAQNALSARPIYLEGNEGQNGGRNGGQLMRVDQDFAAVFAAGMAHRATFAPPSNLEGNEGRNGGPVIRVDQAFVAGTARQNNGVSGQVVGPAPNVNATRVEAQGQGIQNNGYVGPGESQAFWSPGNPSDQRDKR</sequence>